<dbReference type="SUPFAM" id="SSF50891">
    <property type="entry name" value="Cyclophilin-like"/>
    <property type="match status" value="1"/>
</dbReference>
<keyword evidence="3" id="KW-0862">Zinc</keyword>
<dbReference type="InterPro" id="IPR001841">
    <property type="entry name" value="Znf_RING"/>
</dbReference>
<evidence type="ECO:0000256" key="2">
    <source>
        <dbReference type="ARBA" id="ARBA00022771"/>
    </source>
</evidence>
<dbReference type="InterPro" id="IPR047153">
    <property type="entry name" value="TRIM45/56/19-like"/>
</dbReference>
<proteinExistence type="predicted"/>
<gene>
    <name evidence="6" type="ORF">Anas_08480</name>
</gene>
<feature type="non-terminal residue" evidence="6">
    <location>
        <position position="1"/>
    </location>
</feature>
<evidence type="ECO:0000256" key="1">
    <source>
        <dbReference type="ARBA" id="ARBA00022723"/>
    </source>
</evidence>
<dbReference type="InterPro" id="IPR013083">
    <property type="entry name" value="Znf_RING/FYVE/PHD"/>
</dbReference>
<dbReference type="OrthoDB" id="6333006at2759"/>
<dbReference type="InterPro" id="IPR017907">
    <property type="entry name" value="Znf_RING_CS"/>
</dbReference>
<dbReference type="SUPFAM" id="SSF57850">
    <property type="entry name" value="RING/U-box"/>
    <property type="match status" value="1"/>
</dbReference>
<protein>
    <recommendedName>
        <fullName evidence="5">RING-type domain-containing protein</fullName>
    </recommendedName>
</protein>
<dbReference type="GO" id="GO:0008270">
    <property type="term" value="F:zinc ion binding"/>
    <property type="evidence" value="ECO:0007669"/>
    <property type="project" value="UniProtKB-KW"/>
</dbReference>
<dbReference type="AlphaFoldDB" id="A0A5N5SQJ3"/>
<organism evidence="6 7">
    <name type="scientific">Armadillidium nasatum</name>
    <dbReference type="NCBI Taxonomy" id="96803"/>
    <lineage>
        <taxon>Eukaryota</taxon>
        <taxon>Metazoa</taxon>
        <taxon>Ecdysozoa</taxon>
        <taxon>Arthropoda</taxon>
        <taxon>Crustacea</taxon>
        <taxon>Multicrustacea</taxon>
        <taxon>Malacostraca</taxon>
        <taxon>Eumalacostraca</taxon>
        <taxon>Peracarida</taxon>
        <taxon>Isopoda</taxon>
        <taxon>Oniscidea</taxon>
        <taxon>Crinocheta</taxon>
        <taxon>Armadillidiidae</taxon>
        <taxon>Armadillidium</taxon>
    </lineage>
</organism>
<dbReference type="Pfam" id="PF13639">
    <property type="entry name" value="zf-RING_2"/>
    <property type="match status" value="1"/>
</dbReference>
<evidence type="ECO:0000256" key="3">
    <source>
        <dbReference type="ARBA" id="ARBA00022833"/>
    </source>
</evidence>
<dbReference type="GO" id="GO:0061630">
    <property type="term" value="F:ubiquitin protein ligase activity"/>
    <property type="evidence" value="ECO:0007669"/>
    <property type="project" value="TreeGrafter"/>
</dbReference>
<dbReference type="Proteomes" id="UP000326759">
    <property type="component" value="Unassembled WGS sequence"/>
</dbReference>
<dbReference type="EMBL" id="SEYY01021564">
    <property type="protein sequence ID" value="KAB7496257.1"/>
    <property type="molecule type" value="Genomic_DNA"/>
</dbReference>
<keyword evidence="1" id="KW-0479">Metal-binding</keyword>
<reference evidence="6 7" key="1">
    <citation type="journal article" date="2019" name="PLoS Biol.">
        <title>Sex chromosomes control vertical transmission of feminizing Wolbachia symbionts in an isopod.</title>
        <authorList>
            <person name="Becking T."/>
            <person name="Chebbi M.A."/>
            <person name="Giraud I."/>
            <person name="Moumen B."/>
            <person name="Laverre T."/>
            <person name="Caubet Y."/>
            <person name="Peccoud J."/>
            <person name="Gilbert C."/>
            <person name="Cordaux R."/>
        </authorList>
    </citation>
    <scope>NUCLEOTIDE SEQUENCE [LARGE SCALE GENOMIC DNA]</scope>
    <source>
        <strain evidence="6">ANa2</strain>
        <tissue evidence="6">Whole body excluding digestive tract and cuticle</tissue>
    </source>
</reference>
<comment type="caution">
    <text evidence="6">The sequence shown here is derived from an EMBL/GenBank/DDBJ whole genome shotgun (WGS) entry which is preliminary data.</text>
</comment>
<evidence type="ECO:0000313" key="7">
    <source>
        <dbReference type="Proteomes" id="UP000326759"/>
    </source>
</evidence>
<dbReference type="InterPro" id="IPR029000">
    <property type="entry name" value="Cyclophilin-like_dom_sf"/>
</dbReference>
<keyword evidence="7" id="KW-1185">Reference proteome</keyword>
<dbReference type="Gene3D" id="3.30.40.10">
    <property type="entry name" value="Zinc/RING finger domain, C3HC4 (zinc finger)"/>
    <property type="match status" value="1"/>
</dbReference>
<evidence type="ECO:0000313" key="6">
    <source>
        <dbReference type="EMBL" id="KAB7496257.1"/>
    </source>
</evidence>
<feature type="domain" description="RING-type" evidence="5">
    <location>
        <begin position="26"/>
        <end position="68"/>
    </location>
</feature>
<accession>A0A5N5SQJ3</accession>
<keyword evidence="2 4" id="KW-0863">Zinc-finger</keyword>
<dbReference type="PROSITE" id="PS00518">
    <property type="entry name" value="ZF_RING_1"/>
    <property type="match status" value="1"/>
</dbReference>
<dbReference type="PANTHER" id="PTHR25462">
    <property type="entry name" value="BONUS, ISOFORM C-RELATED"/>
    <property type="match status" value="1"/>
</dbReference>
<evidence type="ECO:0000259" key="5">
    <source>
        <dbReference type="PROSITE" id="PS50089"/>
    </source>
</evidence>
<dbReference type="PANTHER" id="PTHR25462:SF291">
    <property type="entry name" value="E3 UBIQUITIN-PROTEIN LIGASE TRIM45"/>
    <property type="match status" value="1"/>
</dbReference>
<dbReference type="Gene3D" id="2.40.100.10">
    <property type="entry name" value="Cyclophilin-like"/>
    <property type="match status" value="1"/>
</dbReference>
<dbReference type="SMART" id="SM00184">
    <property type="entry name" value="RING"/>
    <property type="match status" value="1"/>
</dbReference>
<sequence length="432" mass="48441">LLEKDIQYTFAMSRLLDYLQLEELNCKVCQEPFGNNILTPRVLNCGHTFCTGCLKVVIKESPFCPDCRLPIKDKDVTNVPVVYIVKQLIESIKELNKRNIENGIAYLAEDCNLYEAHSGVHLNRDSNSFPSVGTCPLHIAPQQFWCNTCCLWICGSCAFLDHSQSTGLNIISCHIVTASKHFKNLKSKQIERINEQLLELRNAYISIENFSQIVPFVLVAKGNTVSVLLKRDGKKFYSPIKCENNEIIVPSLREGIVSGSHVFPFQEIKRISKEIKAFLRLSRQGTKLGIIEISLFENRRSEQFAMLCTGEKGPSYRWTKFFDSGGLFTRYLAGGDYEKNNGQGGAKILDNVDDPSLVRMEDGIICGEGSYQTSVLAQFKIFYKVGSSPFARCPIGKIVKGLSLISDVANSDFSKVYIEDCGIIVPIEGVKR</sequence>
<name>A0A5N5SQJ3_9CRUS</name>
<dbReference type="SUPFAM" id="SSF57845">
    <property type="entry name" value="B-box zinc-binding domain"/>
    <property type="match status" value="1"/>
</dbReference>
<dbReference type="PROSITE" id="PS50089">
    <property type="entry name" value="ZF_RING_2"/>
    <property type="match status" value="1"/>
</dbReference>
<evidence type="ECO:0000256" key="4">
    <source>
        <dbReference type="PROSITE-ProRule" id="PRU00175"/>
    </source>
</evidence>